<gene>
    <name evidence="3" type="ORF">SAMN05443637_11885</name>
</gene>
<dbReference type="PROSITE" id="PS51257">
    <property type="entry name" value="PROKAR_LIPOPROTEIN"/>
    <property type="match status" value="1"/>
</dbReference>
<dbReference type="GO" id="GO:0015833">
    <property type="term" value="P:peptide transport"/>
    <property type="evidence" value="ECO:0007669"/>
    <property type="project" value="TreeGrafter"/>
</dbReference>
<dbReference type="EMBL" id="FRAP01000018">
    <property type="protein sequence ID" value="SHL11095.1"/>
    <property type="molecule type" value="Genomic_DNA"/>
</dbReference>
<evidence type="ECO:0000259" key="2">
    <source>
        <dbReference type="Pfam" id="PF00496"/>
    </source>
</evidence>
<organism evidence="3 4">
    <name type="scientific">Pseudonocardia thermophila</name>
    <dbReference type="NCBI Taxonomy" id="1848"/>
    <lineage>
        <taxon>Bacteria</taxon>
        <taxon>Bacillati</taxon>
        <taxon>Actinomycetota</taxon>
        <taxon>Actinomycetes</taxon>
        <taxon>Pseudonocardiales</taxon>
        <taxon>Pseudonocardiaceae</taxon>
        <taxon>Pseudonocardia</taxon>
    </lineage>
</organism>
<proteinExistence type="predicted"/>
<dbReference type="AlphaFoldDB" id="A0A1M6XZ54"/>
<dbReference type="SUPFAM" id="SSF53850">
    <property type="entry name" value="Periplasmic binding protein-like II"/>
    <property type="match status" value="1"/>
</dbReference>
<name>A0A1M6XZ54_PSETH</name>
<dbReference type="PIRSF" id="PIRSF002741">
    <property type="entry name" value="MppA"/>
    <property type="match status" value="1"/>
</dbReference>
<dbReference type="GO" id="GO:0042597">
    <property type="term" value="C:periplasmic space"/>
    <property type="evidence" value="ECO:0007669"/>
    <property type="project" value="UniProtKB-ARBA"/>
</dbReference>
<feature type="chain" id="PRO_5012613031" evidence="1">
    <location>
        <begin position="25"/>
        <end position="504"/>
    </location>
</feature>
<keyword evidence="1" id="KW-0732">Signal</keyword>
<evidence type="ECO:0000313" key="3">
    <source>
        <dbReference type="EMBL" id="SHL11095.1"/>
    </source>
</evidence>
<dbReference type="Gene3D" id="3.40.190.10">
    <property type="entry name" value="Periplasmic binding protein-like II"/>
    <property type="match status" value="1"/>
</dbReference>
<feature type="signal peptide" evidence="1">
    <location>
        <begin position="1"/>
        <end position="24"/>
    </location>
</feature>
<accession>A0A1M6XZ54</accession>
<dbReference type="GO" id="GO:0043190">
    <property type="term" value="C:ATP-binding cassette (ABC) transporter complex"/>
    <property type="evidence" value="ECO:0007669"/>
    <property type="project" value="InterPro"/>
</dbReference>
<dbReference type="Proteomes" id="UP000184363">
    <property type="component" value="Unassembled WGS sequence"/>
</dbReference>
<evidence type="ECO:0000256" key="1">
    <source>
        <dbReference type="SAM" id="SignalP"/>
    </source>
</evidence>
<dbReference type="PANTHER" id="PTHR30290">
    <property type="entry name" value="PERIPLASMIC BINDING COMPONENT OF ABC TRANSPORTER"/>
    <property type="match status" value="1"/>
</dbReference>
<protein>
    <submittedName>
        <fullName evidence="3">Peptide/nickel transport system substrate-binding protein</fullName>
    </submittedName>
</protein>
<feature type="domain" description="Solute-binding protein family 5" evidence="2">
    <location>
        <begin position="73"/>
        <end position="421"/>
    </location>
</feature>
<dbReference type="InterPro" id="IPR000914">
    <property type="entry name" value="SBP_5_dom"/>
</dbReference>
<reference evidence="3 4" key="1">
    <citation type="submission" date="2016-11" db="EMBL/GenBank/DDBJ databases">
        <authorList>
            <person name="Jaros S."/>
            <person name="Januszkiewicz K."/>
            <person name="Wedrychowicz H."/>
        </authorList>
    </citation>
    <scope>NUCLEOTIDE SEQUENCE [LARGE SCALE GENOMIC DNA]</scope>
    <source>
        <strain evidence="3 4">DSM 43832</strain>
    </source>
</reference>
<dbReference type="InterPro" id="IPR039424">
    <property type="entry name" value="SBP_5"/>
</dbReference>
<dbReference type="STRING" id="1848.SAMN05443637_11885"/>
<dbReference type="GO" id="GO:1904680">
    <property type="term" value="F:peptide transmembrane transporter activity"/>
    <property type="evidence" value="ECO:0007669"/>
    <property type="project" value="TreeGrafter"/>
</dbReference>
<dbReference type="InterPro" id="IPR030678">
    <property type="entry name" value="Peptide/Ni-bd"/>
</dbReference>
<dbReference type="Pfam" id="PF00496">
    <property type="entry name" value="SBP_bac_5"/>
    <property type="match status" value="1"/>
</dbReference>
<dbReference type="Gene3D" id="3.10.105.10">
    <property type="entry name" value="Dipeptide-binding Protein, Domain 3"/>
    <property type="match status" value="1"/>
</dbReference>
<evidence type="ECO:0000313" key="4">
    <source>
        <dbReference type="Proteomes" id="UP000184363"/>
    </source>
</evidence>
<dbReference type="OrthoDB" id="9803988at2"/>
<keyword evidence="4" id="KW-1185">Reference proteome</keyword>
<sequence length="504" mass="54445">MRTRLLGALLAVVLAVTACGGSGADGGDGTARLRMAIAAVPASLDPRTSSPYDALYVGLLYDSLIRRSPDGTFQPGLATEWAFSEDMRVLELTLRDGVRFQDGTEFDAAAVKANLDAALARPTNFTNHLSNLEGVDVVDPRHVRLRLSSPGVPLLGILSGEAGMIISPKALATPDLTQSPAGTGPFTLDQFVGTELSFTTWDGYWDAANIPLPGLDLTVFLDETARLRSLRSGQVDAAVIMPNQVAEARSAGLEVTGARTADFFGLILNTGKAEFAEPKVRRAMMQAIDRPALAKNLFGDGCYPTAQPFRPDDWAYAPGIDERPAARYDPARARQLLAEAGYADGFSFEIQTNTMNTWVQMATILQSQFRDIGITVELRPMENVQFVTARRNGEFEATLSTYQSARPDHSEFIKTFYLSGGLFNPGGYDLPGVAELLAEVTSNTDPQAREAAVHEIMTAILDDGPPVLPICTRTTYYPHRAGVHGLTVSPMFDPNLAWVTVDAR</sequence>
<dbReference type="RefSeq" id="WP_159444948.1">
    <property type="nucleotide sequence ID" value="NZ_FRAP01000018.1"/>
</dbReference>